<proteinExistence type="predicted"/>
<evidence type="ECO:0000256" key="2">
    <source>
        <dbReference type="SAM" id="MobiDB-lite"/>
    </source>
</evidence>
<comment type="caution">
    <text evidence="3">The sequence shown here is derived from an EMBL/GenBank/DDBJ whole genome shotgun (WGS) entry which is preliminary data.</text>
</comment>
<keyword evidence="1" id="KW-0175">Coiled coil</keyword>
<protein>
    <submittedName>
        <fullName evidence="3">Uncharacterized protein</fullName>
    </submittedName>
</protein>
<evidence type="ECO:0000313" key="3">
    <source>
        <dbReference type="EMBL" id="GAA5801575.1"/>
    </source>
</evidence>
<organism evidence="3 4">
    <name type="scientific">Helicostylum pulchrum</name>
    <dbReference type="NCBI Taxonomy" id="562976"/>
    <lineage>
        <taxon>Eukaryota</taxon>
        <taxon>Fungi</taxon>
        <taxon>Fungi incertae sedis</taxon>
        <taxon>Mucoromycota</taxon>
        <taxon>Mucoromycotina</taxon>
        <taxon>Mucoromycetes</taxon>
        <taxon>Mucorales</taxon>
        <taxon>Mucorineae</taxon>
        <taxon>Mucoraceae</taxon>
        <taxon>Helicostylum</taxon>
    </lineage>
</organism>
<accession>A0ABP9Y4S7</accession>
<evidence type="ECO:0000256" key="1">
    <source>
        <dbReference type="SAM" id="Coils"/>
    </source>
</evidence>
<gene>
    <name evidence="3" type="ORF">HPULCUR_007023</name>
</gene>
<keyword evidence="4" id="KW-1185">Reference proteome</keyword>
<feature type="compositionally biased region" description="Acidic residues" evidence="2">
    <location>
        <begin position="24"/>
        <end position="39"/>
    </location>
</feature>
<dbReference type="EMBL" id="BAABUJ010000019">
    <property type="protein sequence ID" value="GAA5801575.1"/>
    <property type="molecule type" value="Genomic_DNA"/>
</dbReference>
<feature type="coiled-coil region" evidence="1">
    <location>
        <begin position="191"/>
        <end position="223"/>
    </location>
</feature>
<sequence length="317" mass="36759">MYNSRTGHYRRQILQPEQDHVDNVDTDMTQEPEASEPEASEPAASRQATPSEPPSRRPRRRRNVEPEPEPEQGSTVPDSLFKKFVYEDPEALKYIKKMTWTKIPDTITKATRNIMTVHYQETLRAITGLTEDNTNVDLEQNIRRTARSINQNIKTLMLPGTVDTKLLDPSIVTLKSALLEEIEPQKRKLAYDSLVLKKQRERLELKMLEAEEAKQRLRQVKELWCNIMSKSPTITRKSRSKLTPAHKKYLKKLITKTPTLKTTTLRDRLLNKFDDIEPIDPTTIGKFIKNELGLVTGWARMTDKEVEYQKKHGKLKT</sequence>
<evidence type="ECO:0000313" key="4">
    <source>
        <dbReference type="Proteomes" id="UP001476247"/>
    </source>
</evidence>
<name>A0ABP9Y4S7_9FUNG</name>
<reference evidence="3 4" key="1">
    <citation type="submission" date="2024-04" db="EMBL/GenBank/DDBJ databases">
        <title>genome sequences of Mucor flavus KT1a and Helicostylum pulchrum KT1b strains isolation_sourced from the surface of a dry-aged beef.</title>
        <authorList>
            <person name="Toyotome T."/>
            <person name="Hosono M."/>
            <person name="Torimaru M."/>
            <person name="Fukuda K."/>
            <person name="Mikami N."/>
        </authorList>
    </citation>
    <scope>NUCLEOTIDE SEQUENCE [LARGE SCALE GENOMIC DNA]</scope>
    <source>
        <strain evidence="3 4">KT1b</strain>
    </source>
</reference>
<feature type="region of interest" description="Disordered" evidence="2">
    <location>
        <begin position="1"/>
        <end position="80"/>
    </location>
</feature>
<dbReference type="Proteomes" id="UP001476247">
    <property type="component" value="Unassembled WGS sequence"/>
</dbReference>